<proteinExistence type="predicted"/>
<name>A0A1I7DRK6_9BURK</name>
<sequence>MFNSIGHRKAHWGILALHEAMHYALVSSSINGFPVEHG</sequence>
<dbReference type="Proteomes" id="UP000198844">
    <property type="component" value="Unassembled WGS sequence"/>
</dbReference>
<dbReference type="AlphaFoldDB" id="A0A1I7DRK6"/>
<gene>
    <name evidence="1" type="ORF">SAMN05192563_101181</name>
</gene>
<reference evidence="1 2" key="1">
    <citation type="submission" date="2016-10" db="EMBL/GenBank/DDBJ databases">
        <authorList>
            <person name="de Groot N.N."/>
        </authorList>
    </citation>
    <scope>NUCLEOTIDE SEQUENCE [LARGE SCALE GENOMIC DNA]</scope>
    <source>
        <strain evidence="1 2">LMG 27731</strain>
    </source>
</reference>
<evidence type="ECO:0000313" key="2">
    <source>
        <dbReference type="Proteomes" id="UP000198844"/>
    </source>
</evidence>
<organism evidence="1 2">
    <name type="scientific">Paraburkholderia aspalathi</name>
    <dbReference type="NCBI Taxonomy" id="1324617"/>
    <lineage>
        <taxon>Bacteria</taxon>
        <taxon>Pseudomonadati</taxon>
        <taxon>Pseudomonadota</taxon>
        <taxon>Betaproteobacteria</taxon>
        <taxon>Burkholderiales</taxon>
        <taxon>Burkholderiaceae</taxon>
        <taxon>Paraburkholderia</taxon>
    </lineage>
</organism>
<accession>A0A1I7DRK6</accession>
<dbReference type="EMBL" id="FPBH01000011">
    <property type="protein sequence ID" value="SFU14338.1"/>
    <property type="molecule type" value="Genomic_DNA"/>
</dbReference>
<protein>
    <submittedName>
        <fullName evidence="1">Uncharacterized protein</fullName>
    </submittedName>
</protein>
<evidence type="ECO:0000313" key="1">
    <source>
        <dbReference type="EMBL" id="SFU14338.1"/>
    </source>
</evidence>